<reference evidence="1 2" key="1">
    <citation type="journal article" date="2016" name="Sci. Rep.">
        <title>The Dendrobium catenatum Lindl. genome sequence provides insights into polysaccharide synthase, floral development and adaptive evolution.</title>
        <authorList>
            <person name="Zhang G.Q."/>
            <person name="Xu Q."/>
            <person name="Bian C."/>
            <person name="Tsai W.C."/>
            <person name="Yeh C.M."/>
            <person name="Liu K.W."/>
            <person name="Yoshida K."/>
            <person name="Zhang L.S."/>
            <person name="Chang S.B."/>
            <person name="Chen F."/>
            <person name="Shi Y."/>
            <person name="Su Y.Y."/>
            <person name="Zhang Y.Q."/>
            <person name="Chen L.J."/>
            <person name="Yin Y."/>
            <person name="Lin M."/>
            <person name="Huang H."/>
            <person name="Deng H."/>
            <person name="Wang Z.W."/>
            <person name="Zhu S.L."/>
            <person name="Zhao X."/>
            <person name="Deng C."/>
            <person name="Niu S.C."/>
            <person name="Huang J."/>
            <person name="Wang M."/>
            <person name="Liu G.H."/>
            <person name="Yang H.J."/>
            <person name="Xiao X.J."/>
            <person name="Hsiao Y.Y."/>
            <person name="Wu W.L."/>
            <person name="Chen Y.Y."/>
            <person name="Mitsuda N."/>
            <person name="Ohme-Takagi M."/>
            <person name="Luo Y.B."/>
            <person name="Van de Peer Y."/>
            <person name="Liu Z.J."/>
        </authorList>
    </citation>
    <scope>NUCLEOTIDE SEQUENCE [LARGE SCALE GENOMIC DNA]</scope>
    <source>
        <tissue evidence="1">The whole plant</tissue>
    </source>
</reference>
<dbReference type="EMBL" id="KZ505436">
    <property type="protein sequence ID" value="PKU59566.1"/>
    <property type="molecule type" value="Genomic_DNA"/>
</dbReference>
<keyword evidence="2" id="KW-1185">Reference proteome</keyword>
<evidence type="ECO:0000313" key="2">
    <source>
        <dbReference type="Proteomes" id="UP000233837"/>
    </source>
</evidence>
<proteinExistence type="predicted"/>
<evidence type="ECO:0000313" key="1">
    <source>
        <dbReference type="EMBL" id="PKU59566.1"/>
    </source>
</evidence>
<reference evidence="1 2" key="2">
    <citation type="journal article" date="2017" name="Nature">
        <title>The Apostasia genome and the evolution of orchids.</title>
        <authorList>
            <person name="Zhang G.Q."/>
            <person name="Liu K.W."/>
            <person name="Li Z."/>
            <person name="Lohaus R."/>
            <person name="Hsiao Y.Y."/>
            <person name="Niu S.C."/>
            <person name="Wang J.Y."/>
            <person name="Lin Y.C."/>
            <person name="Xu Q."/>
            <person name="Chen L.J."/>
            <person name="Yoshida K."/>
            <person name="Fujiwara S."/>
            <person name="Wang Z.W."/>
            <person name="Zhang Y.Q."/>
            <person name="Mitsuda N."/>
            <person name="Wang M."/>
            <person name="Liu G.H."/>
            <person name="Pecoraro L."/>
            <person name="Huang H.X."/>
            <person name="Xiao X.J."/>
            <person name="Lin M."/>
            <person name="Wu X.Y."/>
            <person name="Wu W.L."/>
            <person name="Chen Y.Y."/>
            <person name="Chang S.B."/>
            <person name="Sakamoto S."/>
            <person name="Ohme-Takagi M."/>
            <person name="Yagi M."/>
            <person name="Zeng S.J."/>
            <person name="Shen C.Y."/>
            <person name="Yeh C.M."/>
            <person name="Luo Y.B."/>
            <person name="Tsai W.C."/>
            <person name="Van de Peer Y."/>
            <person name="Liu Z.J."/>
        </authorList>
    </citation>
    <scope>NUCLEOTIDE SEQUENCE [LARGE SCALE GENOMIC DNA]</scope>
    <source>
        <tissue evidence="1">The whole plant</tissue>
    </source>
</reference>
<accession>A0A2I0V825</accession>
<gene>
    <name evidence="1" type="ORF">MA16_Dca028662</name>
</gene>
<protein>
    <submittedName>
        <fullName evidence="1">Uncharacterized protein</fullName>
    </submittedName>
</protein>
<organism evidence="1 2">
    <name type="scientific">Dendrobium catenatum</name>
    <dbReference type="NCBI Taxonomy" id="906689"/>
    <lineage>
        <taxon>Eukaryota</taxon>
        <taxon>Viridiplantae</taxon>
        <taxon>Streptophyta</taxon>
        <taxon>Embryophyta</taxon>
        <taxon>Tracheophyta</taxon>
        <taxon>Spermatophyta</taxon>
        <taxon>Magnoliopsida</taxon>
        <taxon>Liliopsida</taxon>
        <taxon>Asparagales</taxon>
        <taxon>Orchidaceae</taxon>
        <taxon>Epidendroideae</taxon>
        <taxon>Malaxideae</taxon>
        <taxon>Dendrobiinae</taxon>
        <taxon>Dendrobium</taxon>
    </lineage>
</organism>
<dbReference type="Proteomes" id="UP000233837">
    <property type="component" value="Unassembled WGS sequence"/>
</dbReference>
<sequence>MTMDLEIEKIKFVENSMPILNQVSEFQSKKYAKFNNPPSSGRFLSSEHLLSDRQVPEIRKKNKNKRALLPMIASMFSNKKGCRY</sequence>
<dbReference type="AlphaFoldDB" id="A0A2I0V825"/>
<name>A0A2I0V825_9ASPA</name>